<dbReference type="InterPro" id="IPR027417">
    <property type="entry name" value="P-loop_NTPase"/>
</dbReference>
<dbReference type="GO" id="GO:0016301">
    <property type="term" value="F:kinase activity"/>
    <property type="evidence" value="ECO:0007669"/>
    <property type="project" value="InterPro"/>
</dbReference>
<name>A0A7L2RW95_9PASS</name>
<dbReference type="Pfam" id="PF00485">
    <property type="entry name" value="PRK"/>
    <property type="match status" value="1"/>
</dbReference>
<dbReference type="InterPro" id="IPR006083">
    <property type="entry name" value="PRK/URK"/>
</dbReference>
<sequence length="55" mass="6264">IKQYNKFVKPAFEQYIEPTVQVADIVVPRGGENFVALDLIVQHVHSQLEKVSQGR</sequence>
<organism evidence="2 3">
    <name type="scientific">Neodrepanis coruscans</name>
    <name type="common">wattled asity</name>
    <dbReference type="NCBI Taxonomy" id="254563"/>
    <lineage>
        <taxon>Eukaryota</taxon>
        <taxon>Metazoa</taxon>
        <taxon>Chordata</taxon>
        <taxon>Craniata</taxon>
        <taxon>Vertebrata</taxon>
        <taxon>Euteleostomi</taxon>
        <taxon>Archelosauria</taxon>
        <taxon>Archosauria</taxon>
        <taxon>Dinosauria</taxon>
        <taxon>Saurischia</taxon>
        <taxon>Theropoda</taxon>
        <taxon>Coelurosauria</taxon>
        <taxon>Aves</taxon>
        <taxon>Neognathae</taxon>
        <taxon>Neoaves</taxon>
        <taxon>Telluraves</taxon>
        <taxon>Australaves</taxon>
        <taxon>Passeriformes</taxon>
        <taxon>Philepittidae</taxon>
        <taxon>Neodrepanis</taxon>
    </lineage>
</organism>
<dbReference type="GO" id="GO:0005524">
    <property type="term" value="F:ATP binding"/>
    <property type="evidence" value="ECO:0007669"/>
    <property type="project" value="InterPro"/>
</dbReference>
<dbReference type="Gene3D" id="3.40.50.300">
    <property type="entry name" value="P-loop containing nucleotide triphosphate hydrolases"/>
    <property type="match status" value="1"/>
</dbReference>
<dbReference type="Proteomes" id="UP000560066">
    <property type="component" value="Unassembled WGS sequence"/>
</dbReference>
<evidence type="ECO:0000259" key="1">
    <source>
        <dbReference type="Pfam" id="PF00485"/>
    </source>
</evidence>
<feature type="non-terminal residue" evidence="2">
    <location>
        <position position="55"/>
    </location>
</feature>
<dbReference type="SUPFAM" id="SSF52540">
    <property type="entry name" value="P-loop containing nucleoside triphosphate hydrolases"/>
    <property type="match status" value="1"/>
</dbReference>
<dbReference type="OrthoDB" id="10257085at2759"/>
<evidence type="ECO:0000313" key="2">
    <source>
        <dbReference type="EMBL" id="NXS12604.1"/>
    </source>
</evidence>
<feature type="domain" description="Phosphoribulokinase/uridine kinase" evidence="1">
    <location>
        <begin position="2"/>
        <end position="35"/>
    </location>
</feature>
<dbReference type="AlphaFoldDB" id="A0A7L2RW95"/>
<reference evidence="2 3" key="1">
    <citation type="submission" date="2019-09" db="EMBL/GenBank/DDBJ databases">
        <title>Bird 10,000 Genomes (B10K) Project - Family phase.</title>
        <authorList>
            <person name="Zhang G."/>
        </authorList>
    </citation>
    <scope>NUCLEOTIDE SEQUENCE [LARGE SCALE GENOMIC DNA]</scope>
    <source>
        <strain evidence="2">B10K-DU-002-79</strain>
    </source>
</reference>
<keyword evidence="3" id="KW-1185">Reference proteome</keyword>
<comment type="caution">
    <text evidence="2">The sequence shown here is derived from an EMBL/GenBank/DDBJ whole genome shotgun (WGS) entry which is preliminary data.</text>
</comment>
<evidence type="ECO:0000313" key="3">
    <source>
        <dbReference type="Proteomes" id="UP000560066"/>
    </source>
</evidence>
<feature type="non-terminal residue" evidence="2">
    <location>
        <position position="1"/>
    </location>
</feature>
<dbReference type="EMBL" id="VYZS01248555">
    <property type="protein sequence ID" value="NXS12604.1"/>
    <property type="molecule type" value="Genomic_DNA"/>
</dbReference>
<gene>
    <name evidence="2" type="primary">Uckl1_0</name>
    <name evidence="2" type="ORF">NEOCOR_R09070</name>
</gene>
<proteinExistence type="predicted"/>
<accession>A0A7L2RW95</accession>
<protein>
    <submittedName>
        <fullName evidence="2">UCKL1 protein</fullName>
    </submittedName>
</protein>